<reference evidence="1" key="1">
    <citation type="submission" date="2021-06" db="EMBL/GenBank/DDBJ databases">
        <authorList>
            <person name="Kallberg Y."/>
            <person name="Tangrot J."/>
            <person name="Rosling A."/>
        </authorList>
    </citation>
    <scope>NUCLEOTIDE SEQUENCE</scope>
    <source>
        <strain evidence="1">IN212</strain>
    </source>
</reference>
<name>A0A9N9GBZ8_9GLOM</name>
<organism evidence="1 2">
    <name type="scientific">Racocetra fulgida</name>
    <dbReference type="NCBI Taxonomy" id="60492"/>
    <lineage>
        <taxon>Eukaryota</taxon>
        <taxon>Fungi</taxon>
        <taxon>Fungi incertae sedis</taxon>
        <taxon>Mucoromycota</taxon>
        <taxon>Glomeromycotina</taxon>
        <taxon>Glomeromycetes</taxon>
        <taxon>Diversisporales</taxon>
        <taxon>Gigasporaceae</taxon>
        <taxon>Racocetra</taxon>
    </lineage>
</organism>
<proteinExistence type="predicted"/>
<keyword evidence="2" id="KW-1185">Reference proteome</keyword>
<gene>
    <name evidence="1" type="ORF">RFULGI_LOCUS6544</name>
</gene>
<evidence type="ECO:0000313" key="2">
    <source>
        <dbReference type="Proteomes" id="UP000789396"/>
    </source>
</evidence>
<dbReference type="AlphaFoldDB" id="A0A9N9GBZ8"/>
<dbReference type="InterPro" id="IPR036875">
    <property type="entry name" value="Znf_CCHC_sf"/>
</dbReference>
<dbReference type="GO" id="GO:0003676">
    <property type="term" value="F:nucleic acid binding"/>
    <property type="evidence" value="ECO:0007669"/>
    <property type="project" value="InterPro"/>
</dbReference>
<dbReference type="GO" id="GO:0008270">
    <property type="term" value="F:zinc ion binding"/>
    <property type="evidence" value="ECO:0007669"/>
    <property type="project" value="InterPro"/>
</dbReference>
<feature type="non-terminal residue" evidence="1">
    <location>
        <position position="93"/>
    </location>
</feature>
<accession>A0A9N9GBZ8</accession>
<dbReference type="SUPFAM" id="SSF57756">
    <property type="entry name" value="Retrovirus zinc finger-like domains"/>
    <property type="match status" value="1"/>
</dbReference>
<dbReference type="Gene3D" id="4.10.60.10">
    <property type="entry name" value="Zinc finger, CCHC-type"/>
    <property type="match status" value="1"/>
</dbReference>
<comment type="caution">
    <text evidence="1">The sequence shown here is derived from an EMBL/GenBank/DDBJ whole genome shotgun (WGS) entry which is preliminary data.</text>
</comment>
<dbReference type="EMBL" id="CAJVPZ010008582">
    <property type="protein sequence ID" value="CAG8599435.1"/>
    <property type="molecule type" value="Genomic_DNA"/>
</dbReference>
<dbReference type="Proteomes" id="UP000789396">
    <property type="component" value="Unassembled WGS sequence"/>
</dbReference>
<dbReference type="OrthoDB" id="2481602at2759"/>
<protein>
    <submittedName>
        <fullName evidence="1">1666_t:CDS:1</fullName>
    </submittedName>
</protein>
<evidence type="ECO:0000313" key="1">
    <source>
        <dbReference type="EMBL" id="CAG8599435.1"/>
    </source>
</evidence>
<sequence length="93" mass="10898">EVKAMVNELTKTMNEVTRKLQDRKGPEPRKCFTCQEIGHISCNCLNKKKQERGESKKGKELMPTVNKTDVRFFEFLNNKECQSIRITIKEKVH</sequence>